<dbReference type="GO" id="GO:0005634">
    <property type="term" value="C:nucleus"/>
    <property type="evidence" value="ECO:0007669"/>
    <property type="project" value="TreeGrafter"/>
</dbReference>
<feature type="domain" description="Protein kinase" evidence="6">
    <location>
        <begin position="61"/>
        <end position="401"/>
    </location>
</feature>
<keyword evidence="4 7" id="KW-0418">Kinase</keyword>
<dbReference type="GeneID" id="70180450"/>
<dbReference type="PROSITE" id="PS50011">
    <property type="entry name" value="PROTEIN_KINASE_DOM"/>
    <property type="match status" value="1"/>
</dbReference>
<reference evidence="7" key="1">
    <citation type="journal article" date="2021" name="Nat. Commun.">
        <title>Genetic determinants of endophytism in the Arabidopsis root mycobiome.</title>
        <authorList>
            <person name="Mesny F."/>
            <person name="Miyauchi S."/>
            <person name="Thiergart T."/>
            <person name="Pickel B."/>
            <person name="Atanasova L."/>
            <person name="Karlsson M."/>
            <person name="Huettel B."/>
            <person name="Barry K.W."/>
            <person name="Haridas S."/>
            <person name="Chen C."/>
            <person name="Bauer D."/>
            <person name="Andreopoulos W."/>
            <person name="Pangilinan J."/>
            <person name="LaButti K."/>
            <person name="Riley R."/>
            <person name="Lipzen A."/>
            <person name="Clum A."/>
            <person name="Drula E."/>
            <person name="Henrissat B."/>
            <person name="Kohler A."/>
            <person name="Grigoriev I.V."/>
            <person name="Martin F.M."/>
            <person name="Hacquard S."/>
        </authorList>
    </citation>
    <scope>NUCLEOTIDE SEQUENCE</scope>
    <source>
        <strain evidence="7">MPI-CAGE-CH-0230</strain>
    </source>
</reference>
<dbReference type="OrthoDB" id="5979581at2759"/>
<keyword evidence="5" id="KW-0067">ATP-binding</keyword>
<comment type="caution">
    <text evidence="7">The sequence shown here is derived from an EMBL/GenBank/DDBJ whole genome shotgun (WGS) entry which is preliminary data.</text>
</comment>
<dbReference type="GO" id="GO:0043484">
    <property type="term" value="P:regulation of RNA splicing"/>
    <property type="evidence" value="ECO:0007669"/>
    <property type="project" value="TreeGrafter"/>
</dbReference>
<evidence type="ECO:0000256" key="5">
    <source>
        <dbReference type="ARBA" id="ARBA00022840"/>
    </source>
</evidence>
<dbReference type="SUPFAM" id="SSF56112">
    <property type="entry name" value="Protein kinase-like (PK-like)"/>
    <property type="match status" value="1"/>
</dbReference>
<dbReference type="PANTHER" id="PTHR45646">
    <property type="entry name" value="SERINE/THREONINE-PROTEIN KINASE DOA-RELATED"/>
    <property type="match status" value="1"/>
</dbReference>
<evidence type="ECO:0000313" key="8">
    <source>
        <dbReference type="Proteomes" id="UP000756346"/>
    </source>
</evidence>
<accession>A0A9P8XTQ1</accession>
<dbReference type="GO" id="GO:0004674">
    <property type="term" value="F:protein serine/threonine kinase activity"/>
    <property type="evidence" value="ECO:0007669"/>
    <property type="project" value="UniProtKB-KW"/>
</dbReference>
<dbReference type="PANTHER" id="PTHR45646:SF11">
    <property type="entry name" value="SERINE_THREONINE-PROTEIN KINASE DOA"/>
    <property type="match status" value="1"/>
</dbReference>
<dbReference type="Proteomes" id="UP000756346">
    <property type="component" value="Unassembled WGS sequence"/>
</dbReference>
<dbReference type="Gene3D" id="1.10.510.10">
    <property type="entry name" value="Transferase(Phosphotransferase) domain 1"/>
    <property type="match status" value="1"/>
</dbReference>
<dbReference type="Gene3D" id="3.30.200.20">
    <property type="entry name" value="Phosphorylase Kinase, domain 1"/>
    <property type="match status" value="1"/>
</dbReference>
<keyword evidence="1" id="KW-0723">Serine/threonine-protein kinase</keyword>
<dbReference type="RefSeq" id="XP_046005373.1">
    <property type="nucleotide sequence ID" value="XM_046150904.1"/>
</dbReference>
<name>A0A9P8XTQ1_9PEZI</name>
<dbReference type="InterPro" id="IPR000719">
    <property type="entry name" value="Prot_kinase_dom"/>
</dbReference>
<dbReference type="InterPro" id="IPR051175">
    <property type="entry name" value="CLK_kinases"/>
</dbReference>
<organism evidence="7 8">
    <name type="scientific">Microdochium trichocladiopsis</name>
    <dbReference type="NCBI Taxonomy" id="1682393"/>
    <lineage>
        <taxon>Eukaryota</taxon>
        <taxon>Fungi</taxon>
        <taxon>Dikarya</taxon>
        <taxon>Ascomycota</taxon>
        <taxon>Pezizomycotina</taxon>
        <taxon>Sordariomycetes</taxon>
        <taxon>Xylariomycetidae</taxon>
        <taxon>Xylariales</taxon>
        <taxon>Microdochiaceae</taxon>
        <taxon>Microdochium</taxon>
    </lineage>
</organism>
<evidence type="ECO:0000256" key="3">
    <source>
        <dbReference type="ARBA" id="ARBA00022741"/>
    </source>
</evidence>
<dbReference type="InterPro" id="IPR011009">
    <property type="entry name" value="Kinase-like_dom_sf"/>
</dbReference>
<protein>
    <submittedName>
        <fullName evidence="7">Kinase-like protein</fullName>
    </submittedName>
</protein>
<dbReference type="GO" id="GO:0005524">
    <property type="term" value="F:ATP binding"/>
    <property type="evidence" value="ECO:0007669"/>
    <property type="project" value="UniProtKB-KW"/>
</dbReference>
<dbReference type="SMART" id="SM00220">
    <property type="entry name" value="S_TKc"/>
    <property type="match status" value="1"/>
</dbReference>
<evidence type="ECO:0000256" key="4">
    <source>
        <dbReference type="ARBA" id="ARBA00022777"/>
    </source>
</evidence>
<keyword evidence="2" id="KW-0808">Transferase</keyword>
<dbReference type="Pfam" id="PF00069">
    <property type="entry name" value="Pkinase"/>
    <property type="match status" value="1"/>
</dbReference>
<sequence>MTVQHRAFASLSKPALPPRQFPSSGFEIVDPSIELEEEWLPYYNKDAFYPVRIGEVLGERYQVITKLGWGTTSTVWLGHDLCDDRYVTLKVHAYPMLSTHELEINKHIDTVKAEHGGRNIIRMIRHKFDLQGTLGIHQVFVFPPLGVSLYLLQEALPSETKTFIPRSFAMALQRVLAALNFLHEYANITHTDVHSGNLLAGVADESKLEAFVTREITRPSARKIVDGATIHSSQCMIHDVGPLYLCDMGEARIGDEHTGKVMPLPHRAPEVILDMPWGHAIDMWSVGLLAWDLLQPKGLLQIYDMDDLENNDDHHLANLTALLGPPPSDFLQKSPRANKFWDNQGNWIGTVPIPEERTLESLETMLQGEEREQFLDLIRGLLCWRPEERLSSVEAFAHPWMSNAISGET</sequence>
<evidence type="ECO:0000313" key="7">
    <source>
        <dbReference type="EMBL" id="KAH7014406.1"/>
    </source>
</evidence>
<evidence type="ECO:0000256" key="1">
    <source>
        <dbReference type="ARBA" id="ARBA00022527"/>
    </source>
</evidence>
<dbReference type="EMBL" id="JAGTJQ010000013">
    <property type="protein sequence ID" value="KAH7014406.1"/>
    <property type="molecule type" value="Genomic_DNA"/>
</dbReference>
<dbReference type="AlphaFoldDB" id="A0A9P8XTQ1"/>
<evidence type="ECO:0000256" key="2">
    <source>
        <dbReference type="ARBA" id="ARBA00022679"/>
    </source>
</evidence>
<gene>
    <name evidence="7" type="ORF">B0I36DRAFT_255753</name>
</gene>
<keyword evidence="8" id="KW-1185">Reference proteome</keyword>
<evidence type="ECO:0000259" key="6">
    <source>
        <dbReference type="PROSITE" id="PS50011"/>
    </source>
</evidence>
<proteinExistence type="predicted"/>
<keyword evidence="3" id="KW-0547">Nucleotide-binding</keyword>